<dbReference type="GO" id="GO:0045892">
    <property type="term" value="P:negative regulation of DNA-templated transcription"/>
    <property type="evidence" value="ECO:0007669"/>
    <property type="project" value="InterPro"/>
</dbReference>
<evidence type="ECO:0000313" key="9">
    <source>
        <dbReference type="EMBL" id="TDF93512.1"/>
    </source>
</evidence>
<evidence type="ECO:0000313" key="10">
    <source>
        <dbReference type="Proteomes" id="UP000295636"/>
    </source>
</evidence>
<keyword evidence="3" id="KW-0678">Repressor</keyword>
<dbReference type="Pfam" id="PF04316">
    <property type="entry name" value="FlgM"/>
    <property type="match status" value="1"/>
</dbReference>
<evidence type="ECO:0000256" key="1">
    <source>
        <dbReference type="ARBA" id="ARBA00005322"/>
    </source>
</evidence>
<accession>A0A4R5KEX6</accession>
<keyword evidence="6" id="KW-0804">Transcription</keyword>
<dbReference type="EMBL" id="SMRT01000016">
    <property type="protein sequence ID" value="TDF93512.1"/>
    <property type="molecule type" value="Genomic_DNA"/>
</dbReference>
<feature type="domain" description="Anti-sigma-28 factor FlgM C-terminal" evidence="8">
    <location>
        <begin position="35"/>
        <end position="86"/>
    </location>
</feature>
<organism evidence="9 10">
    <name type="scientific">Paenibacillus piri</name>
    <dbReference type="NCBI Taxonomy" id="2547395"/>
    <lineage>
        <taxon>Bacteria</taxon>
        <taxon>Bacillati</taxon>
        <taxon>Bacillota</taxon>
        <taxon>Bacilli</taxon>
        <taxon>Bacillales</taxon>
        <taxon>Paenibacillaceae</taxon>
        <taxon>Paenibacillus</taxon>
    </lineage>
</organism>
<dbReference type="InterPro" id="IPR035890">
    <property type="entry name" value="Anti-sigma-28_factor_FlgM_sf"/>
</dbReference>
<name>A0A4R5KEX6_9BACL</name>
<evidence type="ECO:0000256" key="2">
    <source>
        <dbReference type="ARBA" id="ARBA00017823"/>
    </source>
</evidence>
<dbReference type="InterPro" id="IPR007412">
    <property type="entry name" value="FlgM"/>
</dbReference>
<comment type="caution">
    <text evidence="9">The sequence shown here is derived from an EMBL/GenBank/DDBJ whole genome shotgun (WGS) entry which is preliminary data.</text>
</comment>
<evidence type="ECO:0000256" key="5">
    <source>
        <dbReference type="ARBA" id="ARBA00023015"/>
    </source>
</evidence>
<keyword evidence="9" id="KW-0282">Flagellum</keyword>
<evidence type="ECO:0000256" key="4">
    <source>
        <dbReference type="ARBA" id="ARBA00022795"/>
    </source>
</evidence>
<gene>
    <name evidence="9" type="primary">flgM</name>
    <name evidence="9" type="ORF">E1757_26635</name>
</gene>
<dbReference type="NCBIfam" id="TIGR03824">
    <property type="entry name" value="FlgM_jcvi"/>
    <property type="match status" value="1"/>
</dbReference>
<dbReference type="OrthoDB" id="2382241at2"/>
<protein>
    <recommendedName>
        <fullName evidence="2">Negative regulator of flagellin synthesis</fullName>
    </recommendedName>
</protein>
<keyword evidence="10" id="KW-1185">Reference proteome</keyword>
<evidence type="ECO:0000256" key="6">
    <source>
        <dbReference type="ARBA" id="ARBA00023163"/>
    </source>
</evidence>
<dbReference type="Proteomes" id="UP000295636">
    <property type="component" value="Unassembled WGS sequence"/>
</dbReference>
<keyword evidence="4" id="KW-1005">Bacterial flagellum biogenesis</keyword>
<dbReference type="RefSeq" id="WP_133233937.1">
    <property type="nucleotide sequence ID" value="NZ_SMRT01000016.1"/>
</dbReference>
<dbReference type="InterPro" id="IPR031316">
    <property type="entry name" value="FlgM_C"/>
</dbReference>
<evidence type="ECO:0000256" key="7">
    <source>
        <dbReference type="SAM" id="MobiDB-lite"/>
    </source>
</evidence>
<proteinExistence type="inferred from homology"/>
<keyword evidence="9" id="KW-0969">Cilium</keyword>
<feature type="region of interest" description="Disordered" evidence="7">
    <location>
        <begin position="1"/>
        <end position="38"/>
    </location>
</feature>
<sequence length="90" mass="9701">MKIDGTNRVGAVNKYQKTHDSFTATSSGKAGKKKDQVEISTEAKELLGSHSPASADHSREQIDALKSSVAAGTYKVDARILAEKLLPFIR</sequence>
<dbReference type="GO" id="GO:0044781">
    <property type="term" value="P:bacterial-type flagellum organization"/>
    <property type="evidence" value="ECO:0007669"/>
    <property type="project" value="UniProtKB-KW"/>
</dbReference>
<dbReference type="AlphaFoldDB" id="A0A4R5KEX6"/>
<reference evidence="9 10" key="1">
    <citation type="submission" date="2019-03" db="EMBL/GenBank/DDBJ databases">
        <title>This is whole genome sequence of Paenibacillus sp MS74 strain.</title>
        <authorList>
            <person name="Trinh H.N."/>
        </authorList>
    </citation>
    <scope>NUCLEOTIDE SEQUENCE [LARGE SCALE GENOMIC DNA]</scope>
    <source>
        <strain evidence="9 10">MS74</strain>
    </source>
</reference>
<comment type="similarity">
    <text evidence="1">Belongs to the FlgM family.</text>
</comment>
<keyword evidence="9" id="KW-0966">Cell projection</keyword>
<evidence type="ECO:0000259" key="8">
    <source>
        <dbReference type="Pfam" id="PF04316"/>
    </source>
</evidence>
<evidence type="ECO:0000256" key="3">
    <source>
        <dbReference type="ARBA" id="ARBA00022491"/>
    </source>
</evidence>
<keyword evidence="5" id="KW-0805">Transcription regulation</keyword>
<dbReference type="SUPFAM" id="SSF101498">
    <property type="entry name" value="Anti-sigma factor FlgM"/>
    <property type="match status" value="1"/>
</dbReference>